<organism evidence="1 2">
    <name type="scientific">Neomoorella glycerini</name>
    <dbReference type="NCBI Taxonomy" id="55779"/>
    <lineage>
        <taxon>Bacteria</taxon>
        <taxon>Bacillati</taxon>
        <taxon>Bacillota</taxon>
        <taxon>Clostridia</taxon>
        <taxon>Neomoorellales</taxon>
        <taxon>Neomoorellaceae</taxon>
        <taxon>Neomoorella</taxon>
    </lineage>
</organism>
<evidence type="ECO:0000313" key="1">
    <source>
        <dbReference type="EMBL" id="QGP93334.1"/>
    </source>
</evidence>
<dbReference type="EMBL" id="CP046244">
    <property type="protein sequence ID" value="QGP93334.1"/>
    <property type="molecule type" value="Genomic_DNA"/>
</dbReference>
<reference evidence="1 2" key="1">
    <citation type="submission" date="2019-11" db="EMBL/GenBank/DDBJ databases">
        <title>Genome sequence of Moorella glycerini DSM11254.</title>
        <authorList>
            <person name="Poehlein A."/>
            <person name="Boeer T."/>
            <person name="Daniel R."/>
        </authorList>
    </citation>
    <scope>NUCLEOTIDE SEQUENCE [LARGE SCALE GENOMIC DNA]</scope>
    <source>
        <strain evidence="1 2">DSM 11254</strain>
    </source>
</reference>
<keyword evidence="2" id="KW-1185">Reference proteome</keyword>
<proteinExistence type="predicted"/>
<dbReference type="AlphaFoldDB" id="A0A6I5ZTS8"/>
<protein>
    <submittedName>
        <fullName evidence="1">Uncharacterized protein</fullName>
    </submittedName>
</protein>
<sequence length="53" mass="6192">MVLKLFAEVSIPFLFIAGYEHEKINCWCAVNISVNFRLPAEKSYQDKLDSYFC</sequence>
<dbReference type="Proteomes" id="UP000425916">
    <property type="component" value="Chromosome"/>
</dbReference>
<accession>A0A6I5ZTS8</accession>
<evidence type="ECO:0000313" key="2">
    <source>
        <dbReference type="Proteomes" id="UP000425916"/>
    </source>
</evidence>
<gene>
    <name evidence="1" type="ORF">MGLY_27410</name>
</gene>
<name>A0A6I5ZTS8_9FIRM</name>